<dbReference type="Pfam" id="PF01850">
    <property type="entry name" value="PIN"/>
    <property type="match status" value="1"/>
</dbReference>
<sequence length="149" mass="17272">MSIEKVLSETSNLILDTSVLIGYFMEEQLSIITLLDEYIFNENSSITLYGHNLLKTEVYYTVCRKKGSNEAKDILKKIENVINIISESWLFEKAGQIKCKYPIAFSDCFSISLGHFQDCPIFFLKERELPEDMINKINEEFKSKIYTVS</sequence>
<evidence type="ECO:0000313" key="2">
    <source>
        <dbReference type="EMBL" id="KKN31904.1"/>
    </source>
</evidence>
<organism evidence="2">
    <name type="scientific">marine sediment metagenome</name>
    <dbReference type="NCBI Taxonomy" id="412755"/>
    <lineage>
        <taxon>unclassified sequences</taxon>
        <taxon>metagenomes</taxon>
        <taxon>ecological metagenomes</taxon>
    </lineage>
</organism>
<dbReference type="AlphaFoldDB" id="A0A0F9PNY7"/>
<proteinExistence type="predicted"/>
<dbReference type="SUPFAM" id="SSF88723">
    <property type="entry name" value="PIN domain-like"/>
    <property type="match status" value="1"/>
</dbReference>
<dbReference type="InterPro" id="IPR029060">
    <property type="entry name" value="PIN-like_dom_sf"/>
</dbReference>
<dbReference type="Gene3D" id="3.40.50.1010">
    <property type="entry name" value="5'-nuclease"/>
    <property type="match status" value="1"/>
</dbReference>
<comment type="caution">
    <text evidence="2">The sequence shown here is derived from an EMBL/GenBank/DDBJ whole genome shotgun (WGS) entry which is preliminary data.</text>
</comment>
<dbReference type="EMBL" id="LAZR01002294">
    <property type="protein sequence ID" value="KKN31904.1"/>
    <property type="molecule type" value="Genomic_DNA"/>
</dbReference>
<evidence type="ECO:0000259" key="1">
    <source>
        <dbReference type="Pfam" id="PF01850"/>
    </source>
</evidence>
<protein>
    <recommendedName>
        <fullName evidence="1">PIN domain-containing protein</fullName>
    </recommendedName>
</protein>
<gene>
    <name evidence="2" type="ORF">LCGC14_0819280</name>
</gene>
<accession>A0A0F9PNY7</accession>
<name>A0A0F9PNY7_9ZZZZ</name>
<reference evidence="2" key="1">
    <citation type="journal article" date="2015" name="Nature">
        <title>Complex archaea that bridge the gap between prokaryotes and eukaryotes.</title>
        <authorList>
            <person name="Spang A."/>
            <person name="Saw J.H."/>
            <person name="Jorgensen S.L."/>
            <person name="Zaremba-Niedzwiedzka K."/>
            <person name="Martijn J."/>
            <person name="Lind A.E."/>
            <person name="van Eijk R."/>
            <person name="Schleper C."/>
            <person name="Guy L."/>
            <person name="Ettema T.J."/>
        </authorList>
    </citation>
    <scope>NUCLEOTIDE SEQUENCE</scope>
</reference>
<feature type="domain" description="PIN" evidence="1">
    <location>
        <begin position="14"/>
        <end position="122"/>
    </location>
</feature>
<dbReference type="InterPro" id="IPR002716">
    <property type="entry name" value="PIN_dom"/>
</dbReference>